<reference evidence="3 4" key="1">
    <citation type="submission" date="2015-11" db="EMBL/GenBank/DDBJ databases">
        <title>Genome sequences of Lysobacter enzymogenes strain C3 and Lysobacter antibioticus ATCC 29479.</title>
        <authorList>
            <person name="Kobayashi D.Y."/>
        </authorList>
    </citation>
    <scope>NUCLEOTIDE SEQUENCE [LARGE SCALE GENOMIC DNA]</scope>
    <source>
        <strain evidence="3 4">C3</strain>
    </source>
</reference>
<dbReference type="Proteomes" id="UP000061569">
    <property type="component" value="Chromosome"/>
</dbReference>
<dbReference type="Pfam" id="PF00753">
    <property type="entry name" value="Lactamase_B"/>
    <property type="match status" value="1"/>
</dbReference>
<dbReference type="GO" id="GO:0050313">
    <property type="term" value="F:sulfur dioxygenase activity"/>
    <property type="evidence" value="ECO:0007669"/>
    <property type="project" value="InterPro"/>
</dbReference>
<evidence type="ECO:0000313" key="3">
    <source>
        <dbReference type="EMBL" id="ALN56316.1"/>
    </source>
</evidence>
<dbReference type="OrthoDB" id="9784009at2"/>
<dbReference type="PATRIC" id="fig|69.6.peg.945"/>
<dbReference type="InterPro" id="IPR001279">
    <property type="entry name" value="Metallo-B-lactamas"/>
</dbReference>
<dbReference type="InterPro" id="IPR051682">
    <property type="entry name" value="Mito_Persulfide_Diox"/>
</dbReference>
<dbReference type="PANTHER" id="PTHR43084">
    <property type="entry name" value="PERSULFIDE DIOXYGENASE ETHE1"/>
    <property type="match status" value="1"/>
</dbReference>
<protein>
    <submittedName>
        <fullName evidence="3">Metallo-beta-lactamase superfamily protein</fullName>
    </submittedName>
</protein>
<dbReference type="PANTHER" id="PTHR43084:SF1">
    <property type="entry name" value="PERSULFIDE DIOXYGENASE ETHE1, MITOCHONDRIAL"/>
    <property type="match status" value="1"/>
</dbReference>
<feature type="domain" description="Metallo-beta-lactamase" evidence="2">
    <location>
        <begin position="20"/>
        <end position="217"/>
    </location>
</feature>
<dbReference type="GO" id="GO:0006749">
    <property type="term" value="P:glutathione metabolic process"/>
    <property type="evidence" value="ECO:0007669"/>
    <property type="project" value="InterPro"/>
</dbReference>
<dbReference type="GO" id="GO:0046872">
    <property type="term" value="F:metal ion binding"/>
    <property type="evidence" value="ECO:0007669"/>
    <property type="project" value="UniProtKB-KW"/>
</dbReference>
<dbReference type="InterPro" id="IPR044528">
    <property type="entry name" value="POD-like_MBL-fold"/>
</dbReference>
<evidence type="ECO:0000259" key="2">
    <source>
        <dbReference type="SMART" id="SM00849"/>
    </source>
</evidence>
<accession>A0A0S2DCS7</accession>
<name>A0A0S2DCS7_LYSEN</name>
<evidence type="ECO:0000256" key="1">
    <source>
        <dbReference type="ARBA" id="ARBA00022723"/>
    </source>
</evidence>
<dbReference type="SUPFAM" id="SSF56281">
    <property type="entry name" value="Metallo-hydrolase/oxidoreductase"/>
    <property type="match status" value="1"/>
</dbReference>
<dbReference type="KEGG" id="lez:GLE_0958"/>
<dbReference type="SMART" id="SM00849">
    <property type="entry name" value="Lactamase_B"/>
    <property type="match status" value="1"/>
</dbReference>
<dbReference type="AlphaFoldDB" id="A0A0S2DCS7"/>
<evidence type="ECO:0000313" key="4">
    <source>
        <dbReference type="Proteomes" id="UP000061569"/>
    </source>
</evidence>
<gene>
    <name evidence="3" type="ORF">GLE_0958</name>
</gene>
<proteinExistence type="predicted"/>
<keyword evidence="1" id="KW-0479">Metal-binding</keyword>
<dbReference type="EMBL" id="CP013140">
    <property type="protein sequence ID" value="ALN56316.1"/>
    <property type="molecule type" value="Genomic_DNA"/>
</dbReference>
<dbReference type="STRING" id="69.GLE_0958"/>
<dbReference type="InterPro" id="IPR036866">
    <property type="entry name" value="RibonucZ/Hydroxyglut_hydro"/>
</dbReference>
<dbReference type="CDD" id="cd07724">
    <property type="entry name" value="POD-like_MBL-fold"/>
    <property type="match status" value="1"/>
</dbReference>
<dbReference type="Gene3D" id="3.60.15.10">
    <property type="entry name" value="Ribonuclease Z/Hydroxyacylglutathione hydrolase-like"/>
    <property type="match status" value="1"/>
</dbReference>
<sequence length="299" mass="32178">MPPAPAAAPHVSAFHHRDTGTWTYLVADPATRAAAIVDPVLDFDPRSGRTGLDSVAPLLERAAADGLRIDWLLETHAHADHLSAAHALRERLRAADGRAPRLAIGRRIGEVRRVFAPLFGLSDEEPAQQPAAFDHLFDDDEGFAVGALPARAIPVPGHTQDSLAYLIGDALFAGDSLFMPDSGTARCDFPGGDAAMLYQSIQRLYLLPEATRVFVCHDYGKDGREPACETTIGAQKQGNLHVRADTDEAGFVALREARDRTLAVPALILPSLQVNLRGGALPEPEANGVRYLKLPLDQL</sequence>
<dbReference type="RefSeq" id="WP_057946423.1">
    <property type="nucleotide sequence ID" value="NZ_CP067396.1"/>
</dbReference>
<dbReference type="GO" id="GO:0070813">
    <property type="term" value="P:hydrogen sulfide metabolic process"/>
    <property type="evidence" value="ECO:0007669"/>
    <property type="project" value="TreeGrafter"/>
</dbReference>
<organism evidence="3 4">
    <name type="scientific">Lysobacter enzymogenes</name>
    <dbReference type="NCBI Taxonomy" id="69"/>
    <lineage>
        <taxon>Bacteria</taxon>
        <taxon>Pseudomonadati</taxon>
        <taxon>Pseudomonadota</taxon>
        <taxon>Gammaproteobacteria</taxon>
        <taxon>Lysobacterales</taxon>
        <taxon>Lysobacteraceae</taxon>
        <taxon>Lysobacter</taxon>
    </lineage>
</organism>